<dbReference type="InterPro" id="IPR036097">
    <property type="entry name" value="HisK_dim/P_sf"/>
</dbReference>
<feature type="domain" description="PAS" evidence="12">
    <location>
        <begin position="404"/>
        <end position="474"/>
    </location>
</feature>
<dbReference type="GO" id="GO:0016020">
    <property type="term" value="C:membrane"/>
    <property type="evidence" value="ECO:0007669"/>
    <property type="project" value="UniProtKB-SubCell"/>
</dbReference>
<dbReference type="Proteomes" id="UP000614216">
    <property type="component" value="Unassembled WGS sequence"/>
</dbReference>
<keyword evidence="8 10" id="KW-1133">Transmembrane helix</keyword>
<evidence type="ECO:0000256" key="5">
    <source>
        <dbReference type="ARBA" id="ARBA00022679"/>
    </source>
</evidence>
<evidence type="ECO:0000256" key="9">
    <source>
        <dbReference type="ARBA" id="ARBA00023136"/>
    </source>
</evidence>
<keyword evidence="7" id="KW-0418">Kinase</keyword>
<dbReference type="Pfam" id="PF03924">
    <property type="entry name" value="CHASE"/>
    <property type="match status" value="1"/>
</dbReference>
<dbReference type="InterPro" id="IPR006189">
    <property type="entry name" value="CHASE_dom"/>
</dbReference>
<dbReference type="InterPro" id="IPR003594">
    <property type="entry name" value="HATPase_dom"/>
</dbReference>
<dbReference type="InterPro" id="IPR005467">
    <property type="entry name" value="His_kinase_dom"/>
</dbReference>
<evidence type="ECO:0000256" key="7">
    <source>
        <dbReference type="ARBA" id="ARBA00022777"/>
    </source>
</evidence>
<name>A0A937G1Q7_9BACT</name>
<comment type="caution">
    <text evidence="14">The sequence shown here is derived from an EMBL/GenBank/DDBJ whole genome shotgun (WGS) entry which is preliminary data.</text>
</comment>
<evidence type="ECO:0000313" key="14">
    <source>
        <dbReference type="EMBL" id="MBL6448888.1"/>
    </source>
</evidence>
<dbReference type="CDD" id="cd00130">
    <property type="entry name" value="PAS"/>
    <property type="match status" value="3"/>
</dbReference>
<comment type="subcellular location">
    <subcellularLocation>
        <location evidence="2">Membrane</location>
    </subcellularLocation>
</comment>
<dbReference type="SUPFAM" id="SSF55874">
    <property type="entry name" value="ATPase domain of HSP90 chaperone/DNA topoisomerase II/histidine kinase"/>
    <property type="match status" value="1"/>
</dbReference>
<organism evidence="14 15">
    <name type="scientific">Fulvivirga marina</name>
    <dbReference type="NCBI Taxonomy" id="2494733"/>
    <lineage>
        <taxon>Bacteria</taxon>
        <taxon>Pseudomonadati</taxon>
        <taxon>Bacteroidota</taxon>
        <taxon>Cytophagia</taxon>
        <taxon>Cytophagales</taxon>
        <taxon>Fulvivirgaceae</taxon>
        <taxon>Fulvivirga</taxon>
    </lineage>
</organism>
<dbReference type="InterPro" id="IPR036890">
    <property type="entry name" value="HATPase_C_sf"/>
</dbReference>
<evidence type="ECO:0000259" key="11">
    <source>
        <dbReference type="PROSITE" id="PS50109"/>
    </source>
</evidence>
<dbReference type="Gene3D" id="3.30.450.20">
    <property type="entry name" value="PAS domain"/>
    <property type="match status" value="4"/>
</dbReference>
<evidence type="ECO:0000313" key="15">
    <source>
        <dbReference type="Proteomes" id="UP000614216"/>
    </source>
</evidence>
<dbReference type="EMBL" id="JAEUGD010000066">
    <property type="protein sequence ID" value="MBL6448888.1"/>
    <property type="molecule type" value="Genomic_DNA"/>
</dbReference>
<keyword evidence="9 10" id="KW-0472">Membrane</keyword>
<dbReference type="Pfam" id="PF13426">
    <property type="entry name" value="PAS_9"/>
    <property type="match status" value="1"/>
</dbReference>
<dbReference type="SUPFAM" id="SSF47384">
    <property type="entry name" value="Homodimeric domain of signal transducing histidine kinase"/>
    <property type="match status" value="1"/>
</dbReference>
<dbReference type="InterPro" id="IPR000014">
    <property type="entry name" value="PAS"/>
</dbReference>
<dbReference type="SMART" id="SM00091">
    <property type="entry name" value="PAS"/>
    <property type="match status" value="4"/>
</dbReference>
<accession>A0A937G1Q7</accession>
<evidence type="ECO:0000259" key="13">
    <source>
        <dbReference type="PROSITE" id="PS50839"/>
    </source>
</evidence>
<dbReference type="PANTHER" id="PTHR43304">
    <property type="entry name" value="PHYTOCHROME-LIKE PROTEIN CPH1"/>
    <property type="match status" value="1"/>
</dbReference>
<feature type="domain" description="CHASE" evidence="13">
    <location>
        <begin position="100"/>
        <end position="185"/>
    </location>
</feature>
<evidence type="ECO:0000256" key="6">
    <source>
        <dbReference type="ARBA" id="ARBA00022692"/>
    </source>
</evidence>
<keyword evidence="15" id="KW-1185">Reference proteome</keyword>
<gene>
    <name evidence="14" type="ORF">JMN32_21430</name>
</gene>
<dbReference type="PANTHER" id="PTHR43304:SF1">
    <property type="entry name" value="PAC DOMAIN-CONTAINING PROTEIN"/>
    <property type="match status" value="1"/>
</dbReference>
<dbReference type="InterPro" id="IPR035965">
    <property type="entry name" value="PAS-like_dom_sf"/>
</dbReference>
<dbReference type="Gene3D" id="1.10.287.130">
    <property type="match status" value="1"/>
</dbReference>
<dbReference type="Gene3D" id="3.30.565.10">
    <property type="entry name" value="Histidine kinase-like ATPase, C-terminal domain"/>
    <property type="match status" value="1"/>
</dbReference>
<dbReference type="EC" id="2.7.13.3" evidence="3"/>
<dbReference type="SMART" id="SM01079">
    <property type="entry name" value="CHASE"/>
    <property type="match status" value="1"/>
</dbReference>
<dbReference type="GO" id="GO:0000155">
    <property type="term" value="F:phosphorelay sensor kinase activity"/>
    <property type="evidence" value="ECO:0007669"/>
    <property type="project" value="InterPro"/>
</dbReference>
<protein>
    <recommendedName>
        <fullName evidence="3">histidine kinase</fullName>
        <ecNumber evidence="3">2.7.13.3</ecNumber>
    </recommendedName>
</protein>
<comment type="catalytic activity">
    <reaction evidence="1">
        <text>ATP + protein L-histidine = ADP + protein N-phospho-L-histidine.</text>
        <dbReference type="EC" id="2.7.13.3"/>
    </reaction>
</comment>
<dbReference type="InterPro" id="IPR003661">
    <property type="entry name" value="HisK_dim/P_dom"/>
</dbReference>
<dbReference type="InterPro" id="IPR004358">
    <property type="entry name" value="Sig_transdc_His_kin-like_C"/>
</dbReference>
<sequence length="1000" mass="114587">MKRSRVIGFFAFLLTLSLTQYLAYQQYLIVKENETKKVKHELYSLSDRVEAMLKYSMSATRILGYLVEKYGVPEDFDSVAYDILDSHKYIDALQLTRKGVITHVYPVQGNEPALGFDVLRDSSVSGEAMKAIERKELFFAGPLNLKQGGKGVVGRLPIFKDGEFFGFSVVIIKLSTLLDAFGMQNQNHNFKYQLSKINPVTRQQEFFLKDEINAQEEASVFIEVPDGAWMLYVSSASGSIIYYSVYGFVLGGILFSFILGVFVFQWVEKPEKLKKLVKEMTSQLLATQENSKTTLDRISDAFVSFDNDWRCTYINQRATKLFGLKSGQVIGMNIRAKFPELSGSPWYDAFEKAMDLQEYVSVEFFFSEKSKWLESHFYPSVDGVSIFIRDITEQKTAKERLASSEKYFRALIENSANAIVLMDANGGVRYQSPSTIRISGYSLSDMLELDGVGLVHPDDRDAVVRLFEKVLQSPGRVFHTEYRFKHKSGRYIWLEGYYINLLEDVNIGAIVYNYYDVTERVKTQQAISYEKYLSDSIINSLPGIFYLYDRYGRFYRWNKNFEKISEYTSEEVSQMHPLDFFDEGDKEVMREKIESVFIKGKDDIESYFYTKSERKIPYYFSGCSICIEGREYLIGMGIDITQRLEAEKKALAEYREKETVLNRINDSVISLNNSWEYTFLNDAALRMHPLGKDKTIGKEFLEVHPELEGGPVYKMLKQAMQAMEVMETEGYYSSLQLWFSAKAYPSEDGLTVFFRDISEKKKAEQEILNLINNLKEKNRNLQQFSYIVSHDLRAPLANILGLAGVINESETVDKICVQAMADEASRLDQVVRDMNSVVSVREMVAEKMETVSFKEELDWVVGQLSVDIEASSASILEDLKVAHIDTLKNYIRNILLYLLTNAIMYRYPQREPKIKVKTVYDGAFIRLSVEDNGCGIDLQKYGDKIFGLYQRFHSGGNAKGGVNMVKTMTGALGGYVEVVSDINEGSIFKVYLPLNYKKLK</sequence>
<feature type="domain" description="Histidine kinase" evidence="11">
    <location>
        <begin position="787"/>
        <end position="996"/>
    </location>
</feature>
<dbReference type="InterPro" id="IPR013655">
    <property type="entry name" value="PAS_fold_3"/>
</dbReference>
<dbReference type="SUPFAM" id="SSF55785">
    <property type="entry name" value="PYP-like sensor domain (PAS domain)"/>
    <property type="match status" value="4"/>
</dbReference>
<dbReference type="InterPro" id="IPR013656">
    <property type="entry name" value="PAS_4"/>
</dbReference>
<dbReference type="PROSITE" id="PS50839">
    <property type="entry name" value="CHASE"/>
    <property type="match status" value="1"/>
</dbReference>
<dbReference type="Pfam" id="PF02518">
    <property type="entry name" value="HATPase_c"/>
    <property type="match status" value="1"/>
</dbReference>
<feature type="domain" description="PAS" evidence="12">
    <location>
        <begin position="537"/>
        <end position="600"/>
    </location>
</feature>
<evidence type="ECO:0000256" key="1">
    <source>
        <dbReference type="ARBA" id="ARBA00000085"/>
    </source>
</evidence>
<dbReference type="CDD" id="cd00082">
    <property type="entry name" value="HisKA"/>
    <property type="match status" value="1"/>
</dbReference>
<proteinExistence type="predicted"/>
<evidence type="ECO:0000256" key="4">
    <source>
        <dbReference type="ARBA" id="ARBA00022553"/>
    </source>
</evidence>
<dbReference type="InterPro" id="IPR042240">
    <property type="entry name" value="CHASE_sf"/>
</dbReference>
<dbReference type="NCBIfam" id="TIGR00229">
    <property type="entry name" value="sensory_box"/>
    <property type="match status" value="3"/>
</dbReference>
<keyword evidence="5" id="KW-0808">Transferase</keyword>
<dbReference type="Pfam" id="PF08448">
    <property type="entry name" value="PAS_4"/>
    <property type="match status" value="2"/>
</dbReference>
<evidence type="ECO:0000256" key="3">
    <source>
        <dbReference type="ARBA" id="ARBA00012438"/>
    </source>
</evidence>
<dbReference type="SMART" id="SM00388">
    <property type="entry name" value="HisKA"/>
    <property type="match status" value="1"/>
</dbReference>
<dbReference type="PRINTS" id="PR00344">
    <property type="entry name" value="BCTRLSENSOR"/>
</dbReference>
<keyword evidence="6 10" id="KW-0812">Transmembrane</keyword>
<dbReference type="Pfam" id="PF00512">
    <property type="entry name" value="HisKA"/>
    <property type="match status" value="1"/>
</dbReference>
<dbReference type="RefSeq" id="WP_202858428.1">
    <property type="nucleotide sequence ID" value="NZ_JAEUGD010000066.1"/>
</dbReference>
<dbReference type="PROSITE" id="PS50112">
    <property type="entry name" value="PAS"/>
    <property type="match status" value="3"/>
</dbReference>
<evidence type="ECO:0000256" key="2">
    <source>
        <dbReference type="ARBA" id="ARBA00004370"/>
    </source>
</evidence>
<dbReference type="SMART" id="SM00387">
    <property type="entry name" value="HATPase_c"/>
    <property type="match status" value="1"/>
</dbReference>
<dbReference type="Pfam" id="PF08447">
    <property type="entry name" value="PAS_3"/>
    <property type="match status" value="1"/>
</dbReference>
<dbReference type="PROSITE" id="PS50109">
    <property type="entry name" value="HIS_KIN"/>
    <property type="match status" value="1"/>
</dbReference>
<evidence type="ECO:0000256" key="8">
    <source>
        <dbReference type="ARBA" id="ARBA00022989"/>
    </source>
</evidence>
<dbReference type="Gene3D" id="3.30.450.350">
    <property type="entry name" value="CHASE domain"/>
    <property type="match status" value="1"/>
</dbReference>
<feature type="domain" description="PAS" evidence="12">
    <location>
        <begin position="287"/>
        <end position="333"/>
    </location>
</feature>
<dbReference type="InterPro" id="IPR052162">
    <property type="entry name" value="Sensor_kinase/Photoreceptor"/>
</dbReference>
<evidence type="ECO:0000259" key="12">
    <source>
        <dbReference type="PROSITE" id="PS50112"/>
    </source>
</evidence>
<feature type="transmembrane region" description="Helical" evidence="10">
    <location>
        <begin position="240"/>
        <end position="267"/>
    </location>
</feature>
<keyword evidence="4" id="KW-0597">Phosphoprotein</keyword>
<dbReference type="AlphaFoldDB" id="A0A937G1Q7"/>
<reference evidence="14" key="1">
    <citation type="submission" date="2021-01" db="EMBL/GenBank/DDBJ databases">
        <title>Fulvivirga kasyanovii gen. nov., sp nov., a novel member of the phylum Bacteroidetes isolated from seawater in a mussel farm.</title>
        <authorList>
            <person name="Zhao L.-H."/>
            <person name="Wang Z.-J."/>
        </authorList>
    </citation>
    <scope>NUCLEOTIDE SEQUENCE</scope>
    <source>
        <strain evidence="14">29W222</strain>
    </source>
</reference>
<evidence type="ECO:0000256" key="10">
    <source>
        <dbReference type="SAM" id="Phobius"/>
    </source>
</evidence>